<proteinExistence type="predicted"/>
<protein>
    <submittedName>
        <fullName evidence="2">Uncharacterized protein</fullName>
    </submittedName>
</protein>
<sequence>MELENGKRNEPDFTGDVTGKRVRTTERTDGSDGSQEDDSVMTSWIMLDEDSTMELSKLLDSWDAPPPPVKVRFIENPYSSPVIFQSSSAYVTINGNEETCGSSFSDSDSSVMASIDLGGVRRVVLGELKEESGGAWTTDAAENGLDADRDLEVEGFLVKEINGYDCSGSSYDDQDDFGDATWLKFLGEDVFGSL</sequence>
<keyword evidence="3" id="KW-1185">Reference proteome</keyword>
<reference evidence="3" key="1">
    <citation type="submission" date="2024-07" db="EMBL/GenBank/DDBJ databases">
        <title>Two chromosome-level genome assemblies of Korean endemic species Abeliophyllum distichum and Forsythia ovata (Oleaceae).</title>
        <authorList>
            <person name="Jang H."/>
        </authorList>
    </citation>
    <scope>NUCLEOTIDE SEQUENCE [LARGE SCALE GENOMIC DNA]</scope>
</reference>
<dbReference type="Proteomes" id="UP001604336">
    <property type="component" value="Unassembled WGS sequence"/>
</dbReference>
<dbReference type="EMBL" id="JBFOLK010000292">
    <property type="protein sequence ID" value="KAL2454720.1"/>
    <property type="molecule type" value="Genomic_DNA"/>
</dbReference>
<feature type="region of interest" description="Disordered" evidence="1">
    <location>
        <begin position="1"/>
        <end position="40"/>
    </location>
</feature>
<name>A0ABD1NSY7_9LAMI</name>
<evidence type="ECO:0000313" key="2">
    <source>
        <dbReference type="EMBL" id="KAL2454720.1"/>
    </source>
</evidence>
<comment type="caution">
    <text evidence="2">The sequence shown here is derived from an EMBL/GenBank/DDBJ whole genome shotgun (WGS) entry which is preliminary data.</text>
</comment>
<evidence type="ECO:0000313" key="3">
    <source>
        <dbReference type="Proteomes" id="UP001604336"/>
    </source>
</evidence>
<evidence type="ECO:0000256" key="1">
    <source>
        <dbReference type="SAM" id="MobiDB-lite"/>
    </source>
</evidence>
<feature type="compositionally biased region" description="Basic and acidic residues" evidence="1">
    <location>
        <begin position="1"/>
        <end position="11"/>
    </location>
</feature>
<organism evidence="2 3">
    <name type="scientific">Abeliophyllum distichum</name>
    <dbReference type="NCBI Taxonomy" id="126358"/>
    <lineage>
        <taxon>Eukaryota</taxon>
        <taxon>Viridiplantae</taxon>
        <taxon>Streptophyta</taxon>
        <taxon>Embryophyta</taxon>
        <taxon>Tracheophyta</taxon>
        <taxon>Spermatophyta</taxon>
        <taxon>Magnoliopsida</taxon>
        <taxon>eudicotyledons</taxon>
        <taxon>Gunneridae</taxon>
        <taxon>Pentapetalae</taxon>
        <taxon>asterids</taxon>
        <taxon>lamiids</taxon>
        <taxon>Lamiales</taxon>
        <taxon>Oleaceae</taxon>
        <taxon>Forsythieae</taxon>
        <taxon>Abeliophyllum</taxon>
    </lineage>
</organism>
<dbReference type="PANTHER" id="PTHR37265:SF5">
    <property type="entry name" value="OS01G0195300 PROTEIN"/>
    <property type="match status" value="1"/>
</dbReference>
<gene>
    <name evidence="2" type="ORF">Adt_47780</name>
</gene>
<dbReference type="AlphaFoldDB" id="A0ABD1NSY7"/>
<dbReference type="PANTHER" id="PTHR37265">
    <property type="entry name" value="OS01G0195300 PROTEIN"/>
    <property type="match status" value="1"/>
</dbReference>
<accession>A0ABD1NSY7</accession>